<name>A0A8S1ARH5_ARCPL</name>
<proteinExistence type="predicted"/>
<gene>
    <name evidence="1" type="ORF">APLA_LOCUS11870</name>
</gene>
<accession>A0A8S1ARH5</accession>
<dbReference type="OrthoDB" id="7367179at2759"/>
<evidence type="ECO:0000313" key="1">
    <source>
        <dbReference type="EMBL" id="CAB3247323.1"/>
    </source>
</evidence>
<dbReference type="Proteomes" id="UP000494256">
    <property type="component" value="Unassembled WGS sequence"/>
</dbReference>
<dbReference type="EMBL" id="CADEBD010000336">
    <property type="protein sequence ID" value="CAB3247323.1"/>
    <property type="molecule type" value="Genomic_DNA"/>
</dbReference>
<reference evidence="1 2" key="1">
    <citation type="submission" date="2020-04" db="EMBL/GenBank/DDBJ databases">
        <authorList>
            <person name="Wallbank WR R."/>
            <person name="Pardo Diaz C."/>
            <person name="Kozak K."/>
            <person name="Martin S."/>
            <person name="Jiggins C."/>
            <person name="Moest M."/>
            <person name="Warren A I."/>
            <person name="Byers J.R.P. K."/>
            <person name="Montejo-Kovacevich G."/>
            <person name="Yen C E."/>
        </authorList>
    </citation>
    <scope>NUCLEOTIDE SEQUENCE [LARGE SCALE GENOMIC DNA]</scope>
</reference>
<sequence>MRTEFYPKTSLLLSVSFRFTDRLNNSGLPTAPHRQHCARGGATHRRSISNIELLIPLTVSRLEAREVDGEDSDEDHQIDRDEPYSAIPAFAFTLDTDPIPAADRTVQSSTNFPSLPPPELIPHRSWYLNNIHQRPQDTGTKKQVPHKRSEQIERLKEEKRKGCRALADQHSAEARELLLYFCTELVDLLTSRCDCCEEDQHLKKSRSIASMPWFGTIGIKNRARNQQALDDDQDDR</sequence>
<organism evidence="1 2">
    <name type="scientific">Arctia plantaginis</name>
    <name type="common">Wood tiger moth</name>
    <name type="synonym">Phalaena plantaginis</name>
    <dbReference type="NCBI Taxonomy" id="874455"/>
    <lineage>
        <taxon>Eukaryota</taxon>
        <taxon>Metazoa</taxon>
        <taxon>Ecdysozoa</taxon>
        <taxon>Arthropoda</taxon>
        <taxon>Hexapoda</taxon>
        <taxon>Insecta</taxon>
        <taxon>Pterygota</taxon>
        <taxon>Neoptera</taxon>
        <taxon>Endopterygota</taxon>
        <taxon>Lepidoptera</taxon>
        <taxon>Glossata</taxon>
        <taxon>Ditrysia</taxon>
        <taxon>Noctuoidea</taxon>
        <taxon>Erebidae</taxon>
        <taxon>Arctiinae</taxon>
        <taxon>Arctia</taxon>
    </lineage>
</organism>
<comment type="caution">
    <text evidence="1">The sequence shown here is derived from an EMBL/GenBank/DDBJ whole genome shotgun (WGS) entry which is preliminary data.</text>
</comment>
<protein>
    <submittedName>
        <fullName evidence="1">Uncharacterized protein</fullName>
    </submittedName>
</protein>
<evidence type="ECO:0000313" key="2">
    <source>
        <dbReference type="Proteomes" id="UP000494256"/>
    </source>
</evidence>
<dbReference type="AlphaFoldDB" id="A0A8S1ARH5"/>